<protein>
    <recommendedName>
        <fullName evidence="7">Xylanolytic transcriptional activator regulatory domain-containing protein</fullName>
    </recommendedName>
</protein>
<name>A0AA38H7H1_9TREE</name>
<dbReference type="GeneID" id="77731841"/>
<evidence type="ECO:0000256" key="2">
    <source>
        <dbReference type="ARBA" id="ARBA00022723"/>
    </source>
</evidence>
<dbReference type="CDD" id="cd12148">
    <property type="entry name" value="fungal_TF_MHR"/>
    <property type="match status" value="1"/>
</dbReference>
<evidence type="ECO:0000256" key="3">
    <source>
        <dbReference type="ARBA" id="ARBA00023015"/>
    </source>
</evidence>
<keyword evidence="3" id="KW-0805">Transcription regulation</keyword>
<evidence type="ECO:0000313" key="8">
    <source>
        <dbReference type="EMBL" id="KAI9635165.1"/>
    </source>
</evidence>
<dbReference type="Pfam" id="PF04082">
    <property type="entry name" value="Fungal_trans"/>
    <property type="match status" value="1"/>
</dbReference>
<dbReference type="GO" id="GO:0006351">
    <property type="term" value="P:DNA-templated transcription"/>
    <property type="evidence" value="ECO:0007669"/>
    <property type="project" value="InterPro"/>
</dbReference>
<dbReference type="InterPro" id="IPR050815">
    <property type="entry name" value="TF_fung"/>
</dbReference>
<evidence type="ECO:0000256" key="6">
    <source>
        <dbReference type="SAM" id="MobiDB-lite"/>
    </source>
</evidence>
<dbReference type="PANTHER" id="PTHR47338">
    <property type="entry name" value="ZN(II)2CYS6 TRANSCRIPTION FACTOR (EUROFUNG)-RELATED"/>
    <property type="match status" value="1"/>
</dbReference>
<evidence type="ECO:0000259" key="7">
    <source>
        <dbReference type="SMART" id="SM00906"/>
    </source>
</evidence>
<dbReference type="PANTHER" id="PTHR47338:SF29">
    <property type="entry name" value="ZN(2)-C6 FUNGAL-TYPE DOMAIN-CONTAINING PROTEIN"/>
    <property type="match status" value="1"/>
</dbReference>
<keyword evidence="4" id="KW-0804">Transcription</keyword>
<dbReference type="EMBL" id="JAKWFO010000005">
    <property type="protein sequence ID" value="KAI9635165.1"/>
    <property type="molecule type" value="Genomic_DNA"/>
</dbReference>
<sequence>MAAVDDVPRVLARNNACHQCSKPRVRGAAAHAPPEECTWDPAKLEGEPSSSTSAGTGVRRNRSESDDQDGEGSMSGAGRGKKNKLDVLESRLSAFESVVRPGNPDSGIRSTRPMVAPSASSSVTDVNRWTTLASRPLLPARPLGAPAPATSAGPTPFLAPELPYDDLEWGANDPYAGLGEPSDATALVWPDWPRDLPSFQVVQHAAGVFFDKIPTLPKMLHRATFLAQLQLPPSHYAFPCPALLHAILAITANHMSEAALASSAYFPVGTPHGAFEHPTRDLDPEQEPARILGFGAGWRYYASESPVAKFQLWHRRKAYESCPVFFDRGEKLLQCVQAHIIATAVDQYNAWWVDLWMEAGACLRMTVPLGLNESKNVHPDSLGLTMSKELLRPAVTPQEHDERVRTWWMAYMLERSTSFATTWPASLDDDDITIELPILQQAFDAVIGGGVKGIQSLHAPDFYSVYPPEHADSLNVLIKAHKLQGEVGRFFRRYSKGPHSTKAYAADPALHTLLSKFSTLRMSCPSHLRRPTQLLNGSVDVDLVAATMITHAGSVTLAEPLITVDSWTHDISRMCLTAIRSVLSILYDITATSFDLTLLPPTVPWAWTMSARCLLRFITAAGEAGDVVSVQVFSSEVEVFRLALRRYGERYPIGHKHLVLIDSLIDRSRPLNGPMCHEDDAFQAVTISAIGTNSGGSTRTTPSFTVLHTPPGHSCVAADMSMSTSASTSGVGAGSNGLSSGLAAAMPNTIDNIAMAFSADNPSGTTGYSGFDVSSFSFDFDALSDMFASTETVFNGSDFILK</sequence>
<evidence type="ECO:0000313" key="9">
    <source>
        <dbReference type="Proteomes" id="UP001164286"/>
    </source>
</evidence>
<proteinExistence type="predicted"/>
<gene>
    <name evidence="8" type="ORF">MKK02DRAFT_43843</name>
</gene>
<dbReference type="GO" id="GO:0000981">
    <property type="term" value="F:DNA-binding transcription factor activity, RNA polymerase II-specific"/>
    <property type="evidence" value="ECO:0007669"/>
    <property type="project" value="InterPro"/>
</dbReference>
<feature type="domain" description="Xylanolytic transcriptional activator regulatory" evidence="7">
    <location>
        <begin position="355"/>
        <end position="443"/>
    </location>
</feature>
<comment type="caution">
    <text evidence="8">The sequence shown here is derived from an EMBL/GenBank/DDBJ whole genome shotgun (WGS) entry which is preliminary data.</text>
</comment>
<dbReference type="SMART" id="SM00906">
    <property type="entry name" value="Fungal_trans"/>
    <property type="match status" value="1"/>
</dbReference>
<organism evidence="8 9">
    <name type="scientific">Dioszegia hungarica</name>
    <dbReference type="NCBI Taxonomy" id="4972"/>
    <lineage>
        <taxon>Eukaryota</taxon>
        <taxon>Fungi</taxon>
        <taxon>Dikarya</taxon>
        <taxon>Basidiomycota</taxon>
        <taxon>Agaricomycotina</taxon>
        <taxon>Tremellomycetes</taxon>
        <taxon>Tremellales</taxon>
        <taxon>Bulleribasidiaceae</taxon>
        <taxon>Dioszegia</taxon>
    </lineage>
</organism>
<feature type="region of interest" description="Disordered" evidence="6">
    <location>
        <begin position="103"/>
        <end position="122"/>
    </location>
</feature>
<accession>A0AA38H7H1</accession>
<dbReference type="InterPro" id="IPR007219">
    <property type="entry name" value="XnlR_reg_dom"/>
</dbReference>
<dbReference type="Proteomes" id="UP001164286">
    <property type="component" value="Unassembled WGS sequence"/>
</dbReference>
<dbReference type="GO" id="GO:0008270">
    <property type="term" value="F:zinc ion binding"/>
    <property type="evidence" value="ECO:0007669"/>
    <property type="project" value="InterPro"/>
</dbReference>
<comment type="subcellular location">
    <subcellularLocation>
        <location evidence="1">Nucleus</location>
    </subcellularLocation>
</comment>
<feature type="region of interest" description="Disordered" evidence="6">
    <location>
        <begin position="1"/>
        <end position="84"/>
    </location>
</feature>
<dbReference type="RefSeq" id="XP_052944942.1">
    <property type="nucleotide sequence ID" value="XM_053092636.1"/>
</dbReference>
<evidence type="ECO:0000256" key="5">
    <source>
        <dbReference type="ARBA" id="ARBA00023242"/>
    </source>
</evidence>
<keyword evidence="9" id="KW-1185">Reference proteome</keyword>
<keyword evidence="5" id="KW-0539">Nucleus</keyword>
<keyword evidence="2" id="KW-0479">Metal-binding</keyword>
<evidence type="ECO:0000256" key="4">
    <source>
        <dbReference type="ARBA" id="ARBA00023163"/>
    </source>
</evidence>
<dbReference type="GO" id="GO:0005634">
    <property type="term" value="C:nucleus"/>
    <property type="evidence" value="ECO:0007669"/>
    <property type="project" value="UniProtKB-SubCell"/>
</dbReference>
<dbReference type="GO" id="GO:0003677">
    <property type="term" value="F:DNA binding"/>
    <property type="evidence" value="ECO:0007669"/>
    <property type="project" value="InterPro"/>
</dbReference>
<reference evidence="8" key="1">
    <citation type="journal article" date="2022" name="G3 (Bethesda)">
        <title>High quality genome of the basidiomycete yeast Dioszegia hungarica PDD-24b-2 isolated from cloud water.</title>
        <authorList>
            <person name="Jarrige D."/>
            <person name="Haridas S."/>
            <person name="Bleykasten-Grosshans C."/>
            <person name="Joly M."/>
            <person name="Nadalig T."/>
            <person name="Sancelme M."/>
            <person name="Vuilleumier S."/>
            <person name="Grigoriev I.V."/>
            <person name="Amato P."/>
            <person name="Bringel F."/>
        </authorList>
    </citation>
    <scope>NUCLEOTIDE SEQUENCE</scope>
    <source>
        <strain evidence="8">PDD-24b-2</strain>
    </source>
</reference>
<evidence type="ECO:0000256" key="1">
    <source>
        <dbReference type="ARBA" id="ARBA00004123"/>
    </source>
</evidence>
<dbReference type="AlphaFoldDB" id="A0AA38H7H1"/>